<dbReference type="OrthoDB" id="9796143at2"/>
<proteinExistence type="predicted"/>
<protein>
    <submittedName>
        <fullName evidence="5">Transcription antitermination factor NusG</fullName>
    </submittedName>
</protein>
<dbReference type="GO" id="GO:0031564">
    <property type="term" value="P:transcription antitermination"/>
    <property type="evidence" value="ECO:0007669"/>
    <property type="project" value="UniProtKB-KW"/>
</dbReference>
<dbReference type="InterPro" id="IPR043425">
    <property type="entry name" value="NusG-like"/>
</dbReference>
<dbReference type="AlphaFoldDB" id="A0A1G9YXP8"/>
<keyword evidence="1" id="KW-0889">Transcription antitermination</keyword>
<evidence type="ECO:0000256" key="1">
    <source>
        <dbReference type="ARBA" id="ARBA00022814"/>
    </source>
</evidence>
<dbReference type="RefSeq" id="WP_090707214.1">
    <property type="nucleotide sequence ID" value="NZ_FNHH01000048.1"/>
</dbReference>
<evidence type="ECO:0000313" key="6">
    <source>
        <dbReference type="Proteomes" id="UP000199226"/>
    </source>
</evidence>
<dbReference type="SUPFAM" id="SSF82679">
    <property type="entry name" value="N-utilization substance G protein NusG, N-terminal domain"/>
    <property type="match status" value="1"/>
</dbReference>
<dbReference type="Pfam" id="PF02357">
    <property type="entry name" value="NusG"/>
    <property type="match status" value="1"/>
</dbReference>
<evidence type="ECO:0000313" key="5">
    <source>
        <dbReference type="EMBL" id="SDN13959.1"/>
    </source>
</evidence>
<sequence>MNWYVIYTKSRCEKAVSDKLSLSGIEVYCPLLKRKKLWSDRWKWVEEPLFRSYCFVYLDEKEREKVFAVPGVVRFLQHCGKPAVIRNKEMELLKSWLIQYDHSSIEAGTFNSNDRIMIKSGALMDKEAEVLESKGNYLTLYLQDLGLQVKVDLRKNVVEKLKAS</sequence>
<reference evidence="6" key="1">
    <citation type="submission" date="2016-10" db="EMBL/GenBank/DDBJ databases">
        <authorList>
            <person name="Varghese N."/>
            <person name="Submissions S."/>
        </authorList>
    </citation>
    <scope>NUCLEOTIDE SEQUENCE [LARGE SCALE GENOMIC DNA]</scope>
    <source>
        <strain evidence="6">DSM 24536</strain>
    </source>
</reference>
<dbReference type="Proteomes" id="UP000199226">
    <property type="component" value="Unassembled WGS sequence"/>
</dbReference>
<dbReference type="EMBL" id="FNHH01000048">
    <property type="protein sequence ID" value="SDN13959.1"/>
    <property type="molecule type" value="Genomic_DNA"/>
</dbReference>
<dbReference type="InterPro" id="IPR006645">
    <property type="entry name" value="NGN-like_dom"/>
</dbReference>
<dbReference type="PANTHER" id="PTHR30265">
    <property type="entry name" value="RHO-INTERACTING TRANSCRIPTION TERMINATION FACTOR NUSG"/>
    <property type="match status" value="1"/>
</dbReference>
<keyword evidence="3" id="KW-0804">Transcription</keyword>
<dbReference type="GO" id="GO:0006354">
    <property type="term" value="P:DNA-templated transcription elongation"/>
    <property type="evidence" value="ECO:0007669"/>
    <property type="project" value="InterPro"/>
</dbReference>
<keyword evidence="6" id="KW-1185">Reference proteome</keyword>
<dbReference type="CDD" id="cd09895">
    <property type="entry name" value="NGN_SP_UpxY"/>
    <property type="match status" value="1"/>
</dbReference>
<accession>A0A1G9YXP8</accession>
<evidence type="ECO:0000256" key="3">
    <source>
        <dbReference type="ARBA" id="ARBA00023163"/>
    </source>
</evidence>
<gene>
    <name evidence="5" type="ORF">SAMN05421813_1482</name>
</gene>
<feature type="domain" description="NusG-like N-terminal" evidence="4">
    <location>
        <begin position="1"/>
        <end position="93"/>
    </location>
</feature>
<dbReference type="STRING" id="990371.SAMN05421813_1482"/>
<dbReference type="Gene3D" id="3.30.70.940">
    <property type="entry name" value="NusG, N-terminal domain"/>
    <property type="match status" value="1"/>
</dbReference>
<dbReference type="PANTHER" id="PTHR30265:SF4">
    <property type="entry name" value="KOW MOTIF FAMILY PROTEIN, EXPRESSED"/>
    <property type="match status" value="1"/>
</dbReference>
<keyword evidence="2" id="KW-0805">Transcription regulation</keyword>
<organism evidence="5 6">
    <name type="scientific">Daejeonella rubra</name>
    <dbReference type="NCBI Taxonomy" id="990371"/>
    <lineage>
        <taxon>Bacteria</taxon>
        <taxon>Pseudomonadati</taxon>
        <taxon>Bacteroidota</taxon>
        <taxon>Sphingobacteriia</taxon>
        <taxon>Sphingobacteriales</taxon>
        <taxon>Sphingobacteriaceae</taxon>
        <taxon>Daejeonella</taxon>
    </lineage>
</organism>
<dbReference type="NCBIfam" id="NF033644">
    <property type="entry name" value="antiterm_UpxY"/>
    <property type="match status" value="1"/>
</dbReference>
<dbReference type="InterPro" id="IPR036735">
    <property type="entry name" value="NGN_dom_sf"/>
</dbReference>
<evidence type="ECO:0000259" key="4">
    <source>
        <dbReference type="Pfam" id="PF02357"/>
    </source>
</evidence>
<name>A0A1G9YXP8_9SPHI</name>
<evidence type="ECO:0000256" key="2">
    <source>
        <dbReference type="ARBA" id="ARBA00023015"/>
    </source>
</evidence>